<dbReference type="InterPro" id="IPR013325">
    <property type="entry name" value="RNA_pol_sigma_r2"/>
</dbReference>
<evidence type="ECO:0000313" key="9">
    <source>
        <dbReference type="Proteomes" id="UP001597362"/>
    </source>
</evidence>
<dbReference type="InterPro" id="IPR013249">
    <property type="entry name" value="RNA_pol_sigma70_r4_t2"/>
</dbReference>
<evidence type="ECO:0000256" key="1">
    <source>
        <dbReference type="ARBA" id="ARBA00010641"/>
    </source>
</evidence>
<evidence type="ECO:0000256" key="5">
    <source>
        <dbReference type="ARBA" id="ARBA00023163"/>
    </source>
</evidence>
<dbReference type="Pfam" id="PF04542">
    <property type="entry name" value="Sigma70_r2"/>
    <property type="match status" value="1"/>
</dbReference>
<comment type="caution">
    <text evidence="8">The sequence shown here is derived from an EMBL/GenBank/DDBJ whole genome shotgun (WGS) entry which is preliminary data.</text>
</comment>
<dbReference type="InterPro" id="IPR007627">
    <property type="entry name" value="RNA_pol_sigma70_r2"/>
</dbReference>
<dbReference type="RefSeq" id="WP_377775574.1">
    <property type="nucleotide sequence ID" value="NZ_JBHUHO010000049.1"/>
</dbReference>
<evidence type="ECO:0000256" key="4">
    <source>
        <dbReference type="ARBA" id="ARBA00023125"/>
    </source>
</evidence>
<evidence type="ECO:0000256" key="2">
    <source>
        <dbReference type="ARBA" id="ARBA00023015"/>
    </source>
</evidence>
<dbReference type="InterPro" id="IPR039425">
    <property type="entry name" value="RNA_pol_sigma-70-like"/>
</dbReference>
<dbReference type="InterPro" id="IPR013324">
    <property type="entry name" value="RNA_pol_sigma_r3/r4-like"/>
</dbReference>
<keyword evidence="4" id="KW-0238">DNA-binding</keyword>
<keyword evidence="9" id="KW-1185">Reference proteome</keyword>
<dbReference type="SUPFAM" id="SSF88659">
    <property type="entry name" value="Sigma3 and sigma4 domains of RNA polymerase sigma factors"/>
    <property type="match status" value="1"/>
</dbReference>
<dbReference type="InterPro" id="IPR014284">
    <property type="entry name" value="RNA_pol_sigma-70_dom"/>
</dbReference>
<dbReference type="Pfam" id="PF08281">
    <property type="entry name" value="Sigma70_r4_2"/>
    <property type="match status" value="1"/>
</dbReference>
<evidence type="ECO:0000259" key="6">
    <source>
        <dbReference type="Pfam" id="PF04542"/>
    </source>
</evidence>
<evidence type="ECO:0000259" key="7">
    <source>
        <dbReference type="Pfam" id="PF08281"/>
    </source>
</evidence>
<dbReference type="Proteomes" id="UP001597362">
    <property type="component" value="Unassembled WGS sequence"/>
</dbReference>
<organism evidence="8 9">
    <name type="scientific">Paenibacillus yanchengensis</name>
    <dbReference type="NCBI Taxonomy" id="2035833"/>
    <lineage>
        <taxon>Bacteria</taxon>
        <taxon>Bacillati</taxon>
        <taxon>Bacillota</taxon>
        <taxon>Bacilli</taxon>
        <taxon>Bacillales</taxon>
        <taxon>Paenibacillaceae</taxon>
        <taxon>Paenibacillus</taxon>
    </lineage>
</organism>
<evidence type="ECO:0000256" key="3">
    <source>
        <dbReference type="ARBA" id="ARBA00023082"/>
    </source>
</evidence>
<evidence type="ECO:0000313" key="8">
    <source>
        <dbReference type="EMBL" id="MFD2118044.1"/>
    </source>
</evidence>
<dbReference type="Gene3D" id="1.10.10.10">
    <property type="entry name" value="Winged helix-like DNA-binding domain superfamily/Winged helix DNA-binding domain"/>
    <property type="match status" value="1"/>
</dbReference>
<dbReference type="SUPFAM" id="SSF88946">
    <property type="entry name" value="Sigma2 domain of RNA polymerase sigma factors"/>
    <property type="match status" value="1"/>
</dbReference>
<dbReference type="NCBIfam" id="TIGR02937">
    <property type="entry name" value="sigma70-ECF"/>
    <property type="match status" value="1"/>
</dbReference>
<proteinExistence type="inferred from homology"/>
<comment type="similarity">
    <text evidence="1">Belongs to the sigma-70 factor family. ECF subfamily.</text>
</comment>
<gene>
    <name evidence="8" type="ORF">ACFSJH_20290</name>
</gene>
<sequence length="178" mass="20782">MDQTNLGQRFVNGGEEELEEVIQFYGEKLLRYATAIICDYHEAENIVQEVFFAAYQNRATFDGSNLSAWLYKITYHRSLNQQKKRKILFYEAIHRVEDSQQSDQGLSDETLRALQKLKPKERAILYGRVIEENSYEELALLTGSSPATLRKRYERAKHKLAKYLHVEHSRRESSYGGV</sequence>
<dbReference type="PANTHER" id="PTHR43133:SF8">
    <property type="entry name" value="RNA POLYMERASE SIGMA FACTOR HI_1459-RELATED"/>
    <property type="match status" value="1"/>
</dbReference>
<dbReference type="EMBL" id="JBHUHO010000049">
    <property type="protein sequence ID" value="MFD2118044.1"/>
    <property type="molecule type" value="Genomic_DNA"/>
</dbReference>
<feature type="domain" description="RNA polymerase sigma factor 70 region 4 type 2" evidence="7">
    <location>
        <begin position="109"/>
        <end position="160"/>
    </location>
</feature>
<dbReference type="Gene3D" id="1.10.1740.10">
    <property type="match status" value="1"/>
</dbReference>
<name>A0ABW4YQN1_9BACL</name>
<feature type="domain" description="RNA polymerase sigma-70 region 2" evidence="6">
    <location>
        <begin position="25"/>
        <end position="86"/>
    </location>
</feature>
<keyword evidence="3" id="KW-0731">Sigma factor</keyword>
<reference evidence="9" key="1">
    <citation type="journal article" date="2019" name="Int. J. Syst. Evol. Microbiol.">
        <title>The Global Catalogue of Microorganisms (GCM) 10K type strain sequencing project: providing services to taxonomists for standard genome sequencing and annotation.</title>
        <authorList>
            <consortium name="The Broad Institute Genomics Platform"/>
            <consortium name="The Broad Institute Genome Sequencing Center for Infectious Disease"/>
            <person name="Wu L."/>
            <person name="Ma J."/>
        </authorList>
    </citation>
    <scope>NUCLEOTIDE SEQUENCE [LARGE SCALE GENOMIC DNA]</scope>
    <source>
        <strain evidence="9">GH52</strain>
    </source>
</reference>
<keyword evidence="2" id="KW-0805">Transcription regulation</keyword>
<protein>
    <submittedName>
        <fullName evidence="8">RNA polymerase sigma factor</fullName>
    </submittedName>
</protein>
<dbReference type="PANTHER" id="PTHR43133">
    <property type="entry name" value="RNA POLYMERASE ECF-TYPE SIGMA FACTO"/>
    <property type="match status" value="1"/>
</dbReference>
<accession>A0ABW4YQN1</accession>
<dbReference type="InterPro" id="IPR036388">
    <property type="entry name" value="WH-like_DNA-bd_sf"/>
</dbReference>
<keyword evidence="5" id="KW-0804">Transcription</keyword>